<gene>
    <name evidence="1" type="ORF">ABC977_07190</name>
</gene>
<evidence type="ECO:0008006" key="3">
    <source>
        <dbReference type="Google" id="ProtNLM"/>
    </source>
</evidence>
<dbReference type="EMBL" id="JBDKXB010000006">
    <property type="protein sequence ID" value="MEY6432194.1"/>
    <property type="molecule type" value="Genomic_DNA"/>
</dbReference>
<reference evidence="1 2" key="1">
    <citation type="submission" date="2024-05" db="EMBL/GenBank/DDBJ databases">
        <title>Genome Sequence and Characterization of the New Strain Purple Sulfur Bacterium of Genus Thioalkalicoccus.</title>
        <authorList>
            <person name="Bryantseva I.A."/>
            <person name="Kyndt J.A."/>
            <person name="Imhoff J.F."/>
        </authorList>
    </citation>
    <scope>NUCLEOTIDE SEQUENCE [LARGE SCALE GENOMIC DNA]</scope>
    <source>
        <strain evidence="1 2">Um2</strain>
    </source>
</reference>
<proteinExistence type="predicted"/>
<evidence type="ECO:0000313" key="2">
    <source>
        <dbReference type="Proteomes" id="UP001564408"/>
    </source>
</evidence>
<sequence length="404" mass="45022">MTKAHDESSTPVWEVVPIGDFALPSDTQLNLAKKRWHSLRSLFQLPQGSVETHAKAEEDLRALPTVRLEQLVPPIDWSEPATALDRFLAPRQETAGRETGLYVLIGQPHIDHGAMLREWAGPRAAAVHEAPDPAVILSEKRDASRHWKASDGPWVIPELERWFLRHAHGLWLVRDLLEQAARGQWGAGIIGCDSWAWAYLQRVWPIPNPTVLALQAFDGRSLARYLTASRLAGPRPSVRFCNARTGEPLTSGADDGETSRELRQLAAHCRGNPAIAREYWRRRLRTEPETAHARVSDAPDPSPDPSADEDVVWLASGIETPVLPVETSEDLIFILHTLLLHNGLPATTLADLLPPPRTQLMSNLLRLQAMGLVESQDDVWRVSALGYPGVREFLRSHGYLVDAF</sequence>
<evidence type="ECO:0000313" key="1">
    <source>
        <dbReference type="EMBL" id="MEY6432194.1"/>
    </source>
</evidence>
<accession>A0ABV4BCG5</accession>
<protein>
    <recommendedName>
        <fullName evidence="3">MarR family transcriptional regulator</fullName>
    </recommendedName>
</protein>
<comment type="caution">
    <text evidence="1">The sequence shown here is derived from an EMBL/GenBank/DDBJ whole genome shotgun (WGS) entry which is preliminary data.</text>
</comment>
<dbReference type="RefSeq" id="WP_369666574.1">
    <property type="nucleotide sequence ID" value="NZ_JBDKXB010000006.1"/>
</dbReference>
<name>A0ABV4BCG5_9GAMM</name>
<keyword evidence="2" id="KW-1185">Reference proteome</keyword>
<dbReference type="Proteomes" id="UP001564408">
    <property type="component" value="Unassembled WGS sequence"/>
</dbReference>
<organism evidence="1 2">
    <name type="scientific">Thioalkalicoccus limnaeus</name>
    <dbReference type="NCBI Taxonomy" id="120681"/>
    <lineage>
        <taxon>Bacteria</taxon>
        <taxon>Pseudomonadati</taxon>
        <taxon>Pseudomonadota</taxon>
        <taxon>Gammaproteobacteria</taxon>
        <taxon>Chromatiales</taxon>
        <taxon>Chromatiaceae</taxon>
        <taxon>Thioalkalicoccus</taxon>
    </lineage>
</organism>